<dbReference type="PANTHER" id="PTHR31118:SF32">
    <property type="entry name" value="KYNURENINE FORMAMIDASE"/>
    <property type="match status" value="1"/>
</dbReference>
<dbReference type="GO" id="GO:0019441">
    <property type="term" value="P:L-tryptophan catabolic process to kynurenine"/>
    <property type="evidence" value="ECO:0007669"/>
    <property type="project" value="InterPro"/>
</dbReference>
<evidence type="ECO:0000256" key="1">
    <source>
        <dbReference type="ARBA" id="ARBA00007865"/>
    </source>
</evidence>
<evidence type="ECO:0000313" key="2">
    <source>
        <dbReference type="EMBL" id="KAH6657895.1"/>
    </source>
</evidence>
<dbReference type="InterPro" id="IPR037175">
    <property type="entry name" value="KFase_sf"/>
</dbReference>
<dbReference type="Pfam" id="PF04199">
    <property type="entry name" value="Cyclase"/>
    <property type="match status" value="1"/>
</dbReference>
<reference evidence="2" key="1">
    <citation type="journal article" date="2021" name="Nat. Commun.">
        <title>Genetic determinants of endophytism in the Arabidopsis root mycobiome.</title>
        <authorList>
            <person name="Mesny F."/>
            <person name="Miyauchi S."/>
            <person name="Thiergart T."/>
            <person name="Pickel B."/>
            <person name="Atanasova L."/>
            <person name="Karlsson M."/>
            <person name="Huettel B."/>
            <person name="Barry K.W."/>
            <person name="Haridas S."/>
            <person name="Chen C."/>
            <person name="Bauer D."/>
            <person name="Andreopoulos W."/>
            <person name="Pangilinan J."/>
            <person name="LaButti K."/>
            <person name="Riley R."/>
            <person name="Lipzen A."/>
            <person name="Clum A."/>
            <person name="Drula E."/>
            <person name="Henrissat B."/>
            <person name="Kohler A."/>
            <person name="Grigoriev I.V."/>
            <person name="Martin F.M."/>
            <person name="Hacquard S."/>
        </authorList>
    </citation>
    <scope>NUCLEOTIDE SEQUENCE</scope>
    <source>
        <strain evidence="2">MPI-SDFR-AT-0073</strain>
    </source>
</reference>
<keyword evidence="3" id="KW-1185">Reference proteome</keyword>
<comment type="similarity">
    <text evidence="1">Belongs to the Cyclase 1 superfamily.</text>
</comment>
<dbReference type="InterPro" id="IPR007325">
    <property type="entry name" value="KFase/CYL"/>
</dbReference>
<dbReference type="GO" id="GO:0004061">
    <property type="term" value="F:arylformamidase activity"/>
    <property type="evidence" value="ECO:0007669"/>
    <property type="project" value="InterPro"/>
</dbReference>
<organism evidence="2 3">
    <name type="scientific">Truncatella angustata</name>
    <dbReference type="NCBI Taxonomy" id="152316"/>
    <lineage>
        <taxon>Eukaryota</taxon>
        <taxon>Fungi</taxon>
        <taxon>Dikarya</taxon>
        <taxon>Ascomycota</taxon>
        <taxon>Pezizomycotina</taxon>
        <taxon>Sordariomycetes</taxon>
        <taxon>Xylariomycetidae</taxon>
        <taxon>Amphisphaeriales</taxon>
        <taxon>Sporocadaceae</taxon>
        <taxon>Truncatella</taxon>
    </lineage>
</organism>
<dbReference type="OrthoDB" id="7108654at2759"/>
<accession>A0A9P8URX8</accession>
<dbReference type="EMBL" id="JAGPXC010000002">
    <property type="protein sequence ID" value="KAH6657895.1"/>
    <property type="molecule type" value="Genomic_DNA"/>
</dbReference>
<dbReference type="SUPFAM" id="SSF102198">
    <property type="entry name" value="Putative cyclase"/>
    <property type="match status" value="1"/>
</dbReference>
<protein>
    <recommendedName>
        <fullName evidence="4">Arylformamidase</fullName>
    </recommendedName>
</protein>
<evidence type="ECO:0000313" key="3">
    <source>
        <dbReference type="Proteomes" id="UP000758603"/>
    </source>
</evidence>
<gene>
    <name evidence="2" type="ORF">BKA67DRAFT_556681</name>
</gene>
<proteinExistence type="inferred from homology"/>
<sequence>MRNASQQVTVCDIRTYICFRPQGIYLVITFVTLLSPQSHSHPHRRGGGAWPRSAHLFLPPPFDLNICHQTQLTRLAFCFETRAMSILESRSIIDLTHPIDDNIPIYPGDPTFHCRQSCNIPESGWAVSELSFSSHVGTHIDAPSHRFDGSLTVDAIPLENLVAIPALVVDVSDKPALAVIDLEDLQPYESRIREGMAVFFRTGWDRYWGPAHTNNGKYFEHPYVDRAVAQRLVELGVIVLGVDTMSPDAMSEEGDSSVPEVHDVVLGAGRVIAENLTNLKALQDVQDAGVNVRIMVSLAPLKVQGCDGSPVRAFAWVEKKQV</sequence>
<dbReference type="RefSeq" id="XP_045962129.1">
    <property type="nucleotide sequence ID" value="XM_046102170.1"/>
</dbReference>
<dbReference type="Proteomes" id="UP000758603">
    <property type="component" value="Unassembled WGS sequence"/>
</dbReference>
<dbReference type="PANTHER" id="PTHR31118">
    <property type="entry name" value="CYCLASE-LIKE PROTEIN 2"/>
    <property type="match status" value="1"/>
</dbReference>
<comment type="caution">
    <text evidence="2">The sequence shown here is derived from an EMBL/GenBank/DDBJ whole genome shotgun (WGS) entry which is preliminary data.</text>
</comment>
<dbReference type="AlphaFoldDB" id="A0A9P8URX8"/>
<dbReference type="GeneID" id="70131062"/>
<name>A0A9P8URX8_9PEZI</name>
<dbReference type="Gene3D" id="3.50.30.50">
    <property type="entry name" value="Putative cyclase"/>
    <property type="match status" value="1"/>
</dbReference>
<evidence type="ECO:0008006" key="4">
    <source>
        <dbReference type="Google" id="ProtNLM"/>
    </source>
</evidence>